<organism evidence="2 3">
    <name type="scientific">Vibrio agarilyticus</name>
    <dbReference type="NCBI Taxonomy" id="2726741"/>
    <lineage>
        <taxon>Bacteria</taxon>
        <taxon>Pseudomonadati</taxon>
        <taxon>Pseudomonadota</taxon>
        <taxon>Gammaproteobacteria</taxon>
        <taxon>Vibrionales</taxon>
        <taxon>Vibrionaceae</taxon>
        <taxon>Vibrio</taxon>
    </lineage>
</organism>
<dbReference type="InterPro" id="IPR002654">
    <property type="entry name" value="Glyco_trans_25"/>
</dbReference>
<dbReference type="RefSeq" id="WP_168836647.1">
    <property type="nucleotide sequence ID" value="NZ_JABAIK010000010.1"/>
</dbReference>
<dbReference type="AlphaFoldDB" id="A0A7X8YHP0"/>
<feature type="domain" description="Glycosyl transferase family 25" evidence="1">
    <location>
        <begin position="2"/>
        <end position="176"/>
    </location>
</feature>
<dbReference type="Pfam" id="PF01755">
    <property type="entry name" value="Glyco_transf_25"/>
    <property type="match status" value="1"/>
</dbReference>
<keyword evidence="2" id="KW-0808">Transferase</keyword>
<accession>A0A7X8YHP0</accession>
<evidence type="ECO:0000313" key="2">
    <source>
        <dbReference type="EMBL" id="NLS13552.1"/>
    </source>
</evidence>
<reference evidence="2 3" key="1">
    <citation type="submission" date="2020-04" db="EMBL/GenBank/DDBJ databases">
        <title>Vibrio sp. SM6, a novel species isolated from seawater.</title>
        <authorList>
            <person name="Wang X."/>
        </authorList>
    </citation>
    <scope>NUCLEOTIDE SEQUENCE [LARGE SCALE GENOMIC DNA]</scope>
    <source>
        <strain evidence="2 3">SM6</strain>
    </source>
</reference>
<dbReference type="GO" id="GO:0016740">
    <property type="term" value="F:transferase activity"/>
    <property type="evidence" value="ECO:0007669"/>
    <property type="project" value="UniProtKB-KW"/>
</dbReference>
<keyword evidence="3" id="KW-1185">Reference proteome</keyword>
<sequence length="240" mass="27795">MKVFVISLFRSTERRKRMIEKMAEAEIEFEFFDAIDAAQSPFTYSERYNDRLTRLRKGYSLLSSEVACFASHLALWQHCVAIDEPILVIEDNVDISPNAKNVIDKVDDIIAQFEFIKLSATKRGKFHSFLPLTLDYSLGGFAKGTTGATSYAISPSAALNLSQHAVQFIEPVDDYMEKPWRHHIQTYSIQPSLFTRASVSSTIGSHRKDKSKITFFDKIFIESFRTYEWFMRLLYWKNKQ</sequence>
<protein>
    <submittedName>
        <fullName evidence="2">Glycosyltransferase family 25 protein</fullName>
    </submittedName>
</protein>
<dbReference type="CDD" id="cd06532">
    <property type="entry name" value="Glyco_transf_25"/>
    <property type="match status" value="1"/>
</dbReference>
<dbReference type="EMBL" id="JABAIK010000010">
    <property type="protein sequence ID" value="NLS13552.1"/>
    <property type="molecule type" value="Genomic_DNA"/>
</dbReference>
<dbReference type="Proteomes" id="UP000535589">
    <property type="component" value="Unassembled WGS sequence"/>
</dbReference>
<comment type="caution">
    <text evidence="2">The sequence shown here is derived from an EMBL/GenBank/DDBJ whole genome shotgun (WGS) entry which is preliminary data.</text>
</comment>
<gene>
    <name evidence="2" type="ORF">HGP28_11680</name>
</gene>
<proteinExistence type="predicted"/>
<name>A0A7X8YHP0_9VIBR</name>
<evidence type="ECO:0000313" key="3">
    <source>
        <dbReference type="Proteomes" id="UP000535589"/>
    </source>
</evidence>
<evidence type="ECO:0000259" key="1">
    <source>
        <dbReference type="Pfam" id="PF01755"/>
    </source>
</evidence>